<dbReference type="Pfam" id="PF00582">
    <property type="entry name" value="Usp"/>
    <property type="match status" value="1"/>
</dbReference>
<sequence length="278" mass="29669">MIVHDILLQAGTHPDPTPNWAIEQAASLSVSLAARLSLGVCKVHIPQATNWLANKLVNIDGIVAEENRKSSANADALGKSFGSHVPPELIGEIFAIDIRSSVSHSQFAVRARTYDLSIIPIYPYAAMEYFAEGLVFESGRPVLLMPELKSSALTFDRITIAWDGSRVAARALADAIPLAGMATSISVVQIVGDKDLSRAASAADAVRNLTLHGLKAEAIELPLEGGDAGETIQAFCQRHASNLLVMGAFGHSRAREFVLGGVTRTILDHPKLPVLLSH</sequence>
<comment type="caution">
    <text evidence="3">The sequence shown here is derived from an EMBL/GenBank/DDBJ whole genome shotgun (WGS) entry which is preliminary data.</text>
</comment>
<dbReference type="RefSeq" id="WP_088444040.1">
    <property type="nucleotide sequence ID" value="NZ_BMMC01000021.1"/>
</dbReference>
<dbReference type="SUPFAM" id="SSF52402">
    <property type="entry name" value="Adenine nucleotide alpha hydrolases-like"/>
    <property type="match status" value="1"/>
</dbReference>
<dbReference type="Proteomes" id="UP000197361">
    <property type="component" value="Unassembled WGS sequence"/>
</dbReference>
<proteinExistence type="inferred from homology"/>
<dbReference type="PRINTS" id="PR01438">
    <property type="entry name" value="UNVRSLSTRESS"/>
</dbReference>
<accession>A0A246JIW3</accession>
<dbReference type="InterPro" id="IPR006015">
    <property type="entry name" value="Universal_stress_UspA"/>
</dbReference>
<evidence type="ECO:0000313" key="3">
    <source>
        <dbReference type="EMBL" id="OWQ92557.1"/>
    </source>
</evidence>
<protein>
    <submittedName>
        <fullName evidence="3">Universal stress protein family protein</fullName>
    </submittedName>
</protein>
<evidence type="ECO:0000259" key="2">
    <source>
        <dbReference type="Pfam" id="PF00582"/>
    </source>
</evidence>
<gene>
    <name evidence="3" type="ORF">CDQ92_20080</name>
</gene>
<reference evidence="3 4" key="1">
    <citation type="journal article" date="2010" name="Int. J. Syst. Evol. Microbiol.">
        <title>Sphingopyxis bauzanensis sp. nov., a psychrophilic bacterium isolated from soil.</title>
        <authorList>
            <person name="Zhang D.C."/>
            <person name="Liu H.C."/>
            <person name="Xin Y.H."/>
            <person name="Zhou Y.G."/>
            <person name="Schinner F."/>
            <person name="Margesin R."/>
        </authorList>
    </citation>
    <scope>NUCLEOTIDE SEQUENCE [LARGE SCALE GENOMIC DNA]</scope>
    <source>
        <strain evidence="3 4">DSM 22271</strain>
    </source>
</reference>
<evidence type="ECO:0000313" key="4">
    <source>
        <dbReference type="Proteomes" id="UP000197361"/>
    </source>
</evidence>
<dbReference type="CDD" id="cd00293">
    <property type="entry name" value="USP-like"/>
    <property type="match status" value="1"/>
</dbReference>
<feature type="domain" description="UspA" evidence="2">
    <location>
        <begin position="155"/>
        <end position="276"/>
    </location>
</feature>
<evidence type="ECO:0000256" key="1">
    <source>
        <dbReference type="ARBA" id="ARBA00008791"/>
    </source>
</evidence>
<dbReference type="Gene3D" id="3.40.50.12370">
    <property type="match status" value="1"/>
</dbReference>
<dbReference type="InterPro" id="IPR006016">
    <property type="entry name" value="UspA"/>
</dbReference>
<name>A0A246JIW3_9SPHN</name>
<dbReference type="AlphaFoldDB" id="A0A246JIW3"/>
<organism evidence="3 4">
    <name type="scientific">Sphingopyxis bauzanensis</name>
    <dbReference type="NCBI Taxonomy" id="651663"/>
    <lineage>
        <taxon>Bacteria</taxon>
        <taxon>Pseudomonadati</taxon>
        <taxon>Pseudomonadota</taxon>
        <taxon>Alphaproteobacteria</taxon>
        <taxon>Sphingomonadales</taxon>
        <taxon>Sphingomonadaceae</taxon>
        <taxon>Sphingopyxis</taxon>
    </lineage>
</organism>
<keyword evidence="4" id="KW-1185">Reference proteome</keyword>
<comment type="similarity">
    <text evidence="1">Belongs to the universal stress protein A family.</text>
</comment>
<dbReference type="OrthoDB" id="9804721at2"/>
<dbReference type="EMBL" id="NISK01000008">
    <property type="protein sequence ID" value="OWQ92557.1"/>
    <property type="molecule type" value="Genomic_DNA"/>
</dbReference>